<feature type="transmembrane region" description="Helical" evidence="8">
    <location>
        <begin position="426"/>
        <end position="449"/>
    </location>
</feature>
<dbReference type="GO" id="GO:0015204">
    <property type="term" value="F:urea transmembrane transporter activity"/>
    <property type="evidence" value="ECO:0007669"/>
    <property type="project" value="InterPro"/>
</dbReference>
<keyword evidence="10" id="KW-1185">Reference proteome</keyword>
<accession>K0KP94</accession>
<feature type="transmembrane region" description="Helical" evidence="8">
    <location>
        <begin position="605"/>
        <end position="628"/>
    </location>
</feature>
<comment type="caution">
    <text evidence="9">The sequence shown here is derived from an EMBL/GenBank/DDBJ whole genome shotgun (WGS) entry which is preliminary data.</text>
</comment>
<dbReference type="PANTHER" id="PTHR46154">
    <property type="match status" value="1"/>
</dbReference>
<evidence type="ECO:0000256" key="2">
    <source>
        <dbReference type="ARBA" id="ARBA00006434"/>
    </source>
</evidence>
<dbReference type="PROSITE" id="PS50283">
    <property type="entry name" value="NA_SOLUT_SYMP_3"/>
    <property type="match status" value="1"/>
</dbReference>
<feature type="transmembrane region" description="Helical" evidence="8">
    <location>
        <begin position="496"/>
        <end position="518"/>
    </location>
</feature>
<dbReference type="InParanoid" id="K0KP94"/>
<evidence type="ECO:0000256" key="4">
    <source>
        <dbReference type="ARBA" id="ARBA00022692"/>
    </source>
</evidence>
<sequence>MGSDDYVIFPQSVGYGLVIGVGFAFALFMVLTTLVLEKYRGEVQNSEMLMTGNRSIKSGLIAAAVVSSWTIGPTLLLSTQAAYNLGVSGPFFYGGAASFQMVVFSVAAIEIKRKAPNTHTYQEIVRVRYGKITHLLSCGYSFFQQICFSTNLLINGSSIIANLTGVNRDACIVLLPLFVTIYTLFGGIKATFISDYFHSVIIFLILLMFIFVTYATSDKIGSPAVLYDLLVQAGKDFPVEKNHEGSYLTMTSTNGYLFCLVLAGAGWATASDSQLMQKALAADPRYVLPAYTLGCLCWFAIPFALATTLGLACRGLENTPMFPTYPEPLSTQQINDGLVMPIAAYALMGKIGAGGVLTMIFMACTAAYSSEVVAVSSTLAHDIYKAYFNPKATGKQLVYVSHSGVLGFFIICLALAIGLAHAGFDVSFITTVSGIIVNVNIVPMGCTLFWRKMSSFAYITGTLSSTCVALAVWIGYAASQAEGNKINLTTLSTYSALAAGNTVSVFFPLVWVPILVFIKPANFDWEVWKTIQQADDSDINKSHGLTNILSNQQLTQQNLKEEEEREGFLRKQRNIGICLATFVVLFFLVIFPLPMFGAKFIFTKWFFTGWIVVMFIWAFLASSIILLLPIWDGKEALISICKQIFTSKGQREMEVIEEVNGIDHNIDGKLSVSKEKNDFEIKKSSV</sequence>
<evidence type="ECO:0000256" key="8">
    <source>
        <dbReference type="SAM" id="Phobius"/>
    </source>
</evidence>
<dbReference type="EMBL" id="CAIF01000324">
    <property type="protein sequence ID" value="CCH47100.1"/>
    <property type="molecule type" value="Genomic_DNA"/>
</dbReference>
<keyword evidence="6 8" id="KW-0472">Membrane</keyword>
<name>K0KP94_WICCF</name>
<dbReference type="STRING" id="1206466.K0KP94"/>
<dbReference type="Gene3D" id="1.20.1730.10">
    <property type="entry name" value="Sodium/glucose cotransporter"/>
    <property type="match status" value="1"/>
</dbReference>
<feature type="transmembrane region" description="Helical" evidence="8">
    <location>
        <begin position="197"/>
        <end position="216"/>
    </location>
</feature>
<feature type="transmembrane region" description="Helical" evidence="8">
    <location>
        <begin position="575"/>
        <end position="593"/>
    </location>
</feature>
<keyword evidence="4 8" id="KW-0812">Transmembrane</keyword>
<feature type="transmembrane region" description="Helical" evidence="8">
    <location>
        <begin position="247"/>
        <end position="269"/>
    </location>
</feature>
<dbReference type="eggNOG" id="KOG2348">
    <property type="taxonomic scope" value="Eukaryota"/>
</dbReference>
<dbReference type="AlphaFoldDB" id="K0KP94"/>
<dbReference type="GO" id="GO:0005886">
    <property type="term" value="C:plasma membrane"/>
    <property type="evidence" value="ECO:0007669"/>
    <property type="project" value="TreeGrafter"/>
</dbReference>
<feature type="transmembrane region" description="Helical" evidence="8">
    <location>
        <begin position="91"/>
        <end position="111"/>
    </location>
</feature>
<dbReference type="InterPro" id="IPR031155">
    <property type="entry name" value="DUR"/>
</dbReference>
<feature type="transmembrane region" description="Helical" evidence="8">
    <location>
        <begin position="166"/>
        <end position="185"/>
    </location>
</feature>
<evidence type="ECO:0000256" key="6">
    <source>
        <dbReference type="ARBA" id="ARBA00023136"/>
    </source>
</evidence>
<feature type="transmembrane region" description="Helical" evidence="8">
    <location>
        <begin position="456"/>
        <end position="476"/>
    </location>
</feature>
<reference evidence="9 10" key="1">
    <citation type="journal article" date="2012" name="Eukaryot. Cell">
        <title>Draft genome sequence of Wickerhamomyces ciferrii NRRL Y-1031 F-60-10.</title>
        <authorList>
            <person name="Schneider J."/>
            <person name="Andrea H."/>
            <person name="Blom J."/>
            <person name="Jaenicke S."/>
            <person name="Ruckert C."/>
            <person name="Schorsch C."/>
            <person name="Szczepanowski R."/>
            <person name="Farwick M."/>
            <person name="Goesmann A."/>
            <person name="Puhler A."/>
            <person name="Schaffer S."/>
            <person name="Tauch A."/>
            <person name="Kohler T."/>
            <person name="Brinkrolf K."/>
        </authorList>
    </citation>
    <scope>NUCLEOTIDE SEQUENCE [LARGE SCALE GENOMIC DNA]</scope>
    <source>
        <strain evidence="10">ATCC 14091 / BCRC 22168 / CBS 111 / JCM 3599 / NBRC 0793 / NRRL Y-1031 F-60-10</strain>
    </source>
</reference>
<feature type="transmembrane region" description="Helical" evidence="8">
    <location>
        <begin position="132"/>
        <end position="154"/>
    </location>
</feature>
<dbReference type="PANTHER" id="PTHR46154:SF4">
    <property type="entry name" value="UREA ACTIVE TRANSPORTER"/>
    <property type="match status" value="1"/>
</dbReference>
<feature type="transmembrane region" description="Helical" evidence="8">
    <location>
        <begin position="397"/>
        <end position="420"/>
    </location>
</feature>
<dbReference type="Proteomes" id="UP000009328">
    <property type="component" value="Unassembled WGS sequence"/>
</dbReference>
<evidence type="ECO:0000313" key="10">
    <source>
        <dbReference type="Proteomes" id="UP000009328"/>
    </source>
</evidence>
<dbReference type="GO" id="GO:0015489">
    <property type="term" value="F:putrescine transmembrane transporter activity"/>
    <property type="evidence" value="ECO:0007669"/>
    <property type="project" value="TreeGrafter"/>
</dbReference>
<organism evidence="9 10">
    <name type="scientific">Wickerhamomyces ciferrii (strain ATCC 14091 / BCRC 22168 / CBS 111 / JCM 3599 / NBRC 0793 / NRRL Y-1031 F-60-10)</name>
    <name type="common">Yeast</name>
    <name type="synonym">Pichia ciferrii</name>
    <dbReference type="NCBI Taxonomy" id="1206466"/>
    <lineage>
        <taxon>Eukaryota</taxon>
        <taxon>Fungi</taxon>
        <taxon>Dikarya</taxon>
        <taxon>Ascomycota</taxon>
        <taxon>Saccharomycotina</taxon>
        <taxon>Saccharomycetes</taxon>
        <taxon>Phaffomycetales</taxon>
        <taxon>Wickerhamomycetaceae</taxon>
        <taxon>Wickerhamomyces</taxon>
    </lineage>
</organism>
<dbReference type="GO" id="GO:0015606">
    <property type="term" value="F:spermidine transmembrane transporter activity"/>
    <property type="evidence" value="ECO:0007669"/>
    <property type="project" value="TreeGrafter"/>
</dbReference>
<dbReference type="Pfam" id="PF00474">
    <property type="entry name" value="SSF"/>
    <property type="match status" value="1"/>
</dbReference>
<comment type="similarity">
    <text evidence="2 7">Belongs to the sodium:solute symporter (SSF) (TC 2.A.21) family.</text>
</comment>
<feature type="transmembrane region" description="Helical" evidence="8">
    <location>
        <begin position="12"/>
        <end position="37"/>
    </location>
</feature>
<keyword evidence="3" id="KW-0813">Transport</keyword>
<evidence type="ECO:0000313" key="9">
    <source>
        <dbReference type="EMBL" id="CCH47100.1"/>
    </source>
</evidence>
<protein>
    <submittedName>
        <fullName evidence="9">Urea active transporter 3</fullName>
    </submittedName>
</protein>
<feature type="transmembrane region" description="Helical" evidence="8">
    <location>
        <begin position="342"/>
        <end position="368"/>
    </location>
</feature>
<evidence type="ECO:0000256" key="1">
    <source>
        <dbReference type="ARBA" id="ARBA00004141"/>
    </source>
</evidence>
<dbReference type="CDD" id="cd11476">
    <property type="entry name" value="SLC5sbd_DUR3"/>
    <property type="match status" value="1"/>
</dbReference>
<keyword evidence="5 8" id="KW-1133">Transmembrane helix</keyword>
<evidence type="ECO:0000256" key="5">
    <source>
        <dbReference type="ARBA" id="ARBA00022989"/>
    </source>
</evidence>
<proteinExistence type="inferred from homology"/>
<dbReference type="InterPro" id="IPR038377">
    <property type="entry name" value="Na/Glc_symporter_sf"/>
</dbReference>
<evidence type="ECO:0000256" key="7">
    <source>
        <dbReference type="RuleBase" id="RU362091"/>
    </source>
</evidence>
<feature type="transmembrane region" description="Helical" evidence="8">
    <location>
        <begin position="58"/>
        <end position="79"/>
    </location>
</feature>
<evidence type="ECO:0000256" key="3">
    <source>
        <dbReference type="ARBA" id="ARBA00022448"/>
    </source>
</evidence>
<feature type="transmembrane region" description="Helical" evidence="8">
    <location>
        <begin position="290"/>
        <end position="312"/>
    </location>
</feature>
<gene>
    <name evidence="9" type="ORF">BN7_6710</name>
</gene>
<dbReference type="InterPro" id="IPR001734">
    <property type="entry name" value="Na/solute_symporter"/>
</dbReference>
<dbReference type="HOGENOM" id="CLU_010778_2_1_1"/>
<comment type="subcellular location">
    <subcellularLocation>
        <location evidence="1">Membrane</location>
        <topology evidence="1">Multi-pass membrane protein</topology>
    </subcellularLocation>
</comment>